<evidence type="ECO:0000256" key="2">
    <source>
        <dbReference type="ARBA" id="ARBA00004613"/>
    </source>
</evidence>
<evidence type="ECO:0000313" key="20">
    <source>
        <dbReference type="Proteomes" id="UP000319257"/>
    </source>
</evidence>
<evidence type="ECO:0000256" key="5">
    <source>
        <dbReference type="ARBA" id="ARBA00022525"/>
    </source>
</evidence>
<evidence type="ECO:0000256" key="12">
    <source>
        <dbReference type="ARBA" id="ARBA00023157"/>
    </source>
</evidence>
<keyword evidence="9 17" id="KW-0732">Signal</keyword>
<evidence type="ECO:0000256" key="6">
    <source>
        <dbReference type="ARBA" id="ARBA00022617"/>
    </source>
</evidence>
<dbReference type="PROSITE" id="PS52012">
    <property type="entry name" value="CFEM"/>
    <property type="match status" value="1"/>
</dbReference>
<evidence type="ECO:0000256" key="14">
    <source>
        <dbReference type="ARBA" id="ARBA00023288"/>
    </source>
</evidence>
<dbReference type="PANTHER" id="PTHR37928:SF1">
    <property type="entry name" value="CFEM DOMAIN PROTEIN (AFU_ORTHOLOGUE AFUA_6G14090)"/>
    <property type="match status" value="1"/>
</dbReference>
<dbReference type="AlphaFoldDB" id="A0A507BJ57"/>
<keyword evidence="12 15" id="KW-1015">Disulfide bond</keyword>
<dbReference type="Pfam" id="PF05730">
    <property type="entry name" value="CFEM"/>
    <property type="match status" value="1"/>
</dbReference>
<evidence type="ECO:0000259" key="18">
    <source>
        <dbReference type="PROSITE" id="PS52012"/>
    </source>
</evidence>
<evidence type="ECO:0000256" key="7">
    <source>
        <dbReference type="ARBA" id="ARBA00022622"/>
    </source>
</evidence>
<feature type="region of interest" description="Disordered" evidence="16">
    <location>
        <begin position="92"/>
        <end position="176"/>
    </location>
</feature>
<feature type="compositionally biased region" description="Low complexity" evidence="16">
    <location>
        <begin position="166"/>
        <end position="175"/>
    </location>
</feature>
<dbReference type="InParanoid" id="A0A507BJ57"/>
<feature type="signal peptide" evidence="17">
    <location>
        <begin position="1"/>
        <end position="15"/>
    </location>
</feature>
<evidence type="ECO:0000256" key="9">
    <source>
        <dbReference type="ARBA" id="ARBA00022729"/>
    </source>
</evidence>
<dbReference type="GO" id="GO:0005886">
    <property type="term" value="C:plasma membrane"/>
    <property type="evidence" value="ECO:0007669"/>
    <property type="project" value="UniProtKB-SubCell"/>
</dbReference>
<keyword evidence="13" id="KW-0325">Glycoprotein</keyword>
<feature type="domain" description="CFEM" evidence="18">
    <location>
        <begin position="1"/>
        <end position="108"/>
    </location>
</feature>
<dbReference type="InterPro" id="IPR008427">
    <property type="entry name" value="Extracellular_membr_CFEM_dom"/>
</dbReference>
<feature type="compositionally biased region" description="Gly residues" evidence="16">
    <location>
        <begin position="153"/>
        <end position="165"/>
    </location>
</feature>
<keyword evidence="8 15" id="KW-0479">Metal-binding</keyword>
<keyword evidence="11" id="KW-0472">Membrane</keyword>
<dbReference type="STRING" id="1093900.A0A507BJ57"/>
<organism evidence="19 20">
    <name type="scientific">Thyridium curvatum</name>
    <dbReference type="NCBI Taxonomy" id="1093900"/>
    <lineage>
        <taxon>Eukaryota</taxon>
        <taxon>Fungi</taxon>
        <taxon>Dikarya</taxon>
        <taxon>Ascomycota</taxon>
        <taxon>Pezizomycotina</taxon>
        <taxon>Sordariomycetes</taxon>
        <taxon>Sordariomycetidae</taxon>
        <taxon>Thyridiales</taxon>
        <taxon>Thyridiaceae</taxon>
        <taxon>Thyridium</taxon>
    </lineage>
</organism>
<keyword evidence="10 15" id="KW-0408">Iron</keyword>
<comment type="caution">
    <text evidence="15">Lacks conserved residue(s) required for the propagation of feature annotation.</text>
</comment>
<comment type="caution">
    <text evidence="19">The sequence shown here is derived from an EMBL/GenBank/DDBJ whole genome shotgun (WGS) entry which is preliminary data.</text>
</comment>
<evidence type="ECO:0000256" key="11">
    <source>
        <dbReference type="ARBA" id="ARBA00023136"/>
    </source>
</evidence>
<evidence type="ECO:0000256" key="13">
    <source>
        <dbReference type="ARBA" id="ARBA00023180"/>
    </source>
</evidence>
<dbReference type="PANTHER" id="PTHR37928">
    <property type="entry name" value="CFEM DOMAIN PROTEIN (AFU_ORTHOLOGUE AFUA_6G14090)"/>
    <property type="match status" value="1"/>
</dbReference>
<accession>A0A507BJ57</accession>
<feature type="compositionally biased region" description="Low complexity" evidence="16">
    <location>
        <begin position="92"/>
        <end position="121"/>
    </location>
</feature>
<evidence type="ECO:0000256" key="4">
    <source>
        <dbReference type="ARBA" id="ARBA00022475"/>
    </source>
</evidence>
<dbReference type="EMBL" id="SKBQ01000014">
    <property type="protein sequence ID" value="TPX17081.1"/>
    <property type="molecule type" value="Genomic_DNA"/>
</dbReference>
<gene>
    <name evidence="19" type="ORF">E0L32_003199</name>
</gene>
<dbReference type="GO" id="GO:0098552">
    <property type="term" value="C:side of membrane"/>
    <property type="evidence" value="ECO:0007669"/>
    <property type="project" value="UniProtKB-KW"/>
</dbReference>
<keyword evidence="4" id="KW-1003">Cell membrane</keyword>
<evidence type="ECO:0000256" key="1">
    <source>
        <dbReference type="ARBA" id="ARBA00004609"/>
    </source>
</evidence>
<dbReference type="InterPro" id="IPR051735">
    <property type="entry name" value="CFEM_domain"/>
</dbReference>
<evidence type="ECO:0000256" key="8">
    <source>
        <dbReference type="ARBA" id="ARBA00022723"/>
    </source>
</evidence>
<evidence type="ECO:0000256" key="10">
    <source>
        <dbReference type="ARBA" id="ARBA00023004"/>
    </source>
</evidence>
<feature type="chain" id="PRO_5021259786" description="CFEM domain-containing protein" evidence="17">
    <location>
        <begin position="16"/>
        <end position="198"/>
    </location>
</feature>
<keyword evidence="6 15" id="KW-0349">Heme</keyword>
<reference evidence="19 20" key="1">
    <citation type="submission" date="2019-06" db="EMBL/GenBank/DDBJ databases">
        <title>Draft genome sequence of the filamentous fungus Phialemoniopsis curvata isolated from diesel fuel.</title>
        <authorList>
            <person name="Varaljay V.A."/>
            <person name="Lyon W.J."/>
            <person name="Crouch A.L."/>
            <person name="Drake C.E."/>
            <person name="Hollomon J.M."/>
            <person name="Nadeau L.J."/>
            <person name="Nunn H.S."/>
            <person name="Stevenson B.S."/>
            <person name="Bojanowski C.L."/>
            <person name="Crookes-Goodson W.J."/>
        </authorList>
    </citation>
    <scope>NUCLEOTIDE SEQUENCE [LARGE SCALE GENOMIC DNA]</scope>
    <source>
        <strain evidence="19 20">D216</strain>
    </source>
</reference>
<evidence type="ECO:0000256" key="17">
    <source>
        <dbReference type="SAM" id="SignalP"/>
    </source>
</evidence>
<dbReference type="GO" id="GO:0005576">
    <property type="term" value="C:extracellular region"/>
    <property type="evidence" value="ECO:0007669"/>
    <property type="project" value="UniProtKB-SubCell"/>
</dbReference>
<sequence length="198" mass="17709">MKSALVLAVAGIAAAQNLSGQPACATSCLSSAITAAGCQATDQACACGSKQGQIGVLVAPCILSACSPADVAAAASVGSQLCVAFSATATASSTASGSGSGSASATGSMTTAGSSSSSKASTGGGGVGTVSTVTSTAGGGNGTITTGKPNPTNGGGSGGGSGGSGTTSKPSTPTNAAAQPVVWGAGAFVALIGAVAAL</sequence>
<evidence type="ECO:0000256" key="15">
    <source>
        <dbReference type="PROSITE-ProRule" id="PRU01356"/>
    </source>
</evidence>
<feature type="compositionally biased region" description="Low complexity" evidence="16">
    <location>
        <begin position="143"/>
        <end position="152"/>
    </location>
</feature>
<dbReference type="GO" id="GO:0046872">
    <property type="term" value="F:metal ion binding"/>
    <property type="evidence" value="ECO:0007669"/>
    <property type="project" value="UniProtKB-UniRule"/>
</dbReference>
<evidence type="ECO:0000313" key="19">
    <source>
        <dbReference type="EMBL" id="TPX17081.1"/>
    </source>
</evidence>
<proteinExistence type="inferred from homology"/>
<keyword evidence="5" id="KW-0964">Secreted</keyword>
<dbReference type="RefSeq" id="XP_030998792.1">
    <property type="nucleotide sequence ID" value="XM_031137473.1"/>
</dbReference>
<feature type="binding site" description="axial binding residue" evidence="15">
    <location>
        <position position="42"/>
    </location>
    <ligand>
        <name>heme</name>
        <dbReference type="ChEBI" id="CHEBI:30413"/>
    </ligand>
    <ligandPart>
        <name>Fe</name>
        <dbReference type="ChEBI" id="CHEBI:18248"/>
    </ligandPart>
</feature>
<evidence type="ECO:0000256" key="16">
    <source>
        <dbReference type="SAM" id="MobiDB-lite"/>
    </source>
</evidence>
<dbReference type="Proteomes" id="UP000319257">
    <property type="component" value="Unassembled WGS sequence"/>
</dbReference>
<keyword evidence="20" id="KW-1185">Reference proteome</keyword>
<dbReference type="GeneID" id="41970646"/>
<feature type="disulfide bond" evidence="15">
    <location>
        <begin position="38"/>
        <end position="45"/>
    </location>
</feature>
<keyword evidence="14" id="KW-0449">Lipoprotein</keyword>
<comment type="subcellular location">
    <subcellularLocation>
        <location evidence="1">Cell membrane</location>
        <topology evidence="1">Lipid-anchor</topology>
        <topology evidence="1">GPI-anchor</topology>
    </subcellularLocation>
    <subcellularLocation>
        <location evidence="2">Secreted</location>
    </subcellularLocation>
</comment>
<dbReference type="OrthoDB" id="3559948at2759"/>
<name>A0A507BJ57_9PEZI</name>
<comment type="similarity">
    <text evidence="3">Belongs to the RBT5 family.</text>
</comment>
<keyword evidence="7" id="KW-0336">GPI-anchor</keyword>
<protein>
    <recommendedName>
        <fullName evidence="18">CFEM domain-containing protein</fullName>
    </recommendedName>
</protein>
<evidence type="ECO:0000256" key="3">
    <source>
        <dbReference type="ARBA" id="ARBA00010031"/>
    </source>
</evidence>